<evidence type="ECO:0008006" key="3">
    <source>
        <dbReference type="Google" id="ProtNLM"/>
    </source>
</evidence>
<accession>A0A0C9VVV1</accession>
<dbReference type="OrthoDB" id="3218112at2759"/>
<dbReference type="AlphaFoldDB" id="A0A0C9VVV1"/>
<proteinExistence type="predicted"/>
<dbReference type="InterPro" id="IPR011333">
    <property type="entry name" value="SKP1/BTB/POZ_sf"/>
</dbReference>
<keyword evidence="2" id="KW-1185">Reference proteome</keyword>
<reference evidence="1 2" key="1">
    <citation type="submission" date="2014-06" db="EMBL/GenBank/DDBJ databases">
        <title>Evolutionary Origins and Diversification of the Mycorrhizal Mutualists.</title>
        <authorList>
            <consortium name="DOE Joint Genome Institute"/>
            <consortium name="Mycorrhizal Genomics Consortium"/>
            <person name="Kohler A."/>
            <person name="Kuo A."/>
            <person name="Nagy L.G."/>
            <person name="Floudas D."/>
            <person name="Copeland A."/>
            <person name="Barry K.W."/>
            <person name="Cichocki N."/>
            <person name="Veneault-Fourrey C."/>
            <person name="LaButti K."/>
            <person name="Lindquist E.A."/>
            <person name="Lipzen A."/>
            <person name="Lundell T."/>
            <person name="Morin E."/>
            <person name="Murat C."/>
            <person name="Riley R."/>
            <person name="Ohm R."/>
            <person name="Sun H."/>
            <person name="Tunlid A."/>
            <person name="Henrissat B."/>
            <person name="Grigoriev I.V."/>
            <person name="Hibbett D.S."/>
            <person name="Martin F."/>
        </authorList>
    </citation>
    <scope>NUCLEOTIDE SEQUENCE [LARGE SCALE GENOMIC DNA]</scope>
    <source>
        <strain evidence="1 2">SS14</strain>
    </source>
</reference>
<dbReference type="EMBL" id="KN837130">
    <property type="protein sequence ID" value="KIJ42401.1"/>
    <property type="molecule type" value="Genomic_DNA"/>
</dbReference>
<dbReference type="Gene3D" id="3.30.710.10">
    <property type="entry name" value="Potassium Channel Kv1.1, Chain A"/>
    <property type="match status" value="1"/>
</dbReference>
<gene>
    <name evidence="1" type="ORF">M422DRAFT_208903</name>
</gene>
<dbReference type="HOGENOM" id="CLU_033082_7_1_1"/>
<organism evidence="1 2">
    <name type="scientific">Sphaerobolus stellatus (strain SS14)</name>
    <dbReference type="NCBI Taxonomy" id="990650"/>
    <lineage>
        <taxon>Eukaryota</taxon>
        <taxon>Fungi</taxon>
        <taxon>Dikarya</taxon>
        <taxon>Basidiomycota</taxon>
        <taxon>Agaricomycotina</taxon>
        <taxon>Agaricomycetes</taxon>
        <taxon>Phallomycetidae</taxon>
        <taxon>Geastrales</taxon>
        <taxon>Sphaerobolaceae</taxon>
        <taxon>Sphaerobolus</taxon>
    </lineage>
</organism>
<evidence type="ECO:0000313" key="2">
    <source>
        <dbReference type="Proteomes" id="UP000054279"/>
    </source>
</evidence>
<dbReference type="Proteomes" id="UP000054279">
    <property type="component" value="Unassembled WGS sequence"/>
</dbReference>
<protein>
    <recommendedName>
        <fullName evidence="3">BTB domain-containing protein</fullName>
    </recommendedName>
</protein>
<evidence type="ECO:0000313" key="1">
    <source>
        <dbReference type="EMBL" id="KIJ42401.1"/>
    </source>
</evidence>
<name>A0A0C9VVV1_SPHS4</name>
<sequence>MDGTAVVPRPNHEVRPHPTLYYPTGDIVLLSLPHDGIKTAFKVDRVFLARASPVFETMLTLPPGPDVDMYDGVPSVQMQDMADQLGPFLIAFYDFGRSIPTKKHQADTVKRVQGVLALATKYDVDILRQRIVELLQGDWPASLEDWESAHEERKAIVTGARSKPSKNKHISEIYGQAAAKCLPDPCSAISLASSCNVPSILPAAFYDLSKIAGMVRYKLWDGDGNHFGNHTADLQLLSHKDFIRLTFGRKALSQLFIYRHHNIKTDVLNHLKPEHSCDKKKEPVTCAEQFKNLQLTLENNVLCQGTFLELDNVFESIMQDSKHTVCAQVHHRYKPGLLQLRTELWRRLPEFFGLREGYTPWLTVMSL</sequence>